<dbReference type="EMBL" id="CP133620">
    <property type="protein sequence ID" value="WMV45976.1"/>
    <property type="molecule type" value="Genomic_DNA"/>
</dbReference>
<sequence length="55" mass="6728">MSLILLISRRPSRVATKICTRRQKFGGQNYNCRGLLVLMRMKRKSYRNKLRRRRF</sequence>
<reference evidence="1" key="1">
    <citation type="submission" date="2023-08" db="EMBL/GenBank/DDBJ databases">
        <title>A de novo genome assembly of Solanum verrucosum Schlechtendal, a Mexican diploid species geographically isolated from the other diploid A-genome species in potato relatives.</title>
        <authorList>
            <person name="Hosaka K."/>
        </authorList>
    </citation>
    <scope>NUCLEOTIDE SEQUENCE</scope>
    <source>
        <tissue evidence="1">Young leaves</tissue>
    </source>
</reference>
<evidence type="ECO:0000313" key="2">
    <source>
        <dbReference type="Proteomes" id="UP001234989"/>
    </source>
</evidence>
<name>A0AAF0ZNT0_SOLVR</name>
<evidence type="ECO:0000313" key="1">
    <source>
        <dbReference type="EMBL" id="WMV45976.1"/>
    </source>
</evidence>
<dbReference type="Proteomes" id="UP001234989">
    <property type="component" value="Chromosome 9"/>
</dbReference>
<organism evidence="1 2">
    <name type="scientific">Solanum verrucosum</name>
    <dbReference type="NCBI Taxonomy" id="315347"/>
    <lineage>
        <taxon>Eukaryota</taxon>
        <taxon>Viridiplantae</taxon>
        <taxon>Streptophyta</taxon>
        <taxon>Embryophyta</taxon>
        <taxon>Tracheophyta</taxon>
        <taxon>Spermatophyta</taxon>
        <taxon>Magnoliopsida</taxon>
        <taxon>eudicotyledons</taxon>
        <taxon>Gunneridae</taxon>
        <taxon>Pentapetalae</taxon>
        <taxon>asterids</taxon>
        <taxon>lamiids</taxon>
        <taxon>Solanales</taxon>
        <taxon>Solanaceae</taxon>
        <taxon>Solanoideae</taxon>
        <taxon>Solaneae</taxon>
        <taxon>Solanum</taxon>
    </lineage>
</organism>
<protein>
    <submittedName>
        <fullName evidence="1">Uncharacterized protein</fullName>
    </submittedName>
</protein>
<keyword evidence="2" id="KW-1185">Reference proteome</keyword>
<proteinExistence type="predicted"/>
<accession>A0AAF0ZNT0</accession>
<dbReference type="AlphaFoldDB" id="A0AAF0ZNT0"/>
<gene>
    <name evidence="1" type="ORF">MTR67_039361</name>
</gene>